<dbReference type="OrthoDB" id="7170694at2"/>
<proteinExistence type="predicted"/>
<accession>A0A1T2L5W6</accession>
<dbReference type="AlphaFoldDB" id="A0A1T2L5W6"/>
<dbReference type="EMBL" id="MPRL01000025">
    <property type="protein sequence ID" value="OOZ40442.1"/>
    <property type="molecule type" value="Genomic_DNA"/>
</dbReference>
<organism evidence="1 2">
    <name type="scientific">Solemya pervernicosa gill symbiont</name>
    <dbReference type="NCBI Taxonomy" id="642797"/>
    <lineage>
        <taxon>Bacteria</taxon>
        <taxon>Pseudomonadati</taxon>
        <taxon>Pseudomonadota</taxon>
        <taxon>Gammaproteobacteria</taxon>
        <taxon>sulfur-oxidizing symbionts</taxon>
    </lineage>
</organism>
<sequence length="259" mass="28917">MFSIFNKEPILDELRVAWLFDTYGWALRNFDGELFQNETILVTPSNEHFPGRVDSVHGMAELIFEQVKAFAGVKHWPTRLVDQYQCSTVEPPQLVIEGALRGPAGVTPTGISEEQYLTVLYDPNQINNPEGMIATYAHIIAHYLASMSPEPPPGGEDFWAQATEVLAVFMGFGLMFANSAYNFRGGCGSCYNANAQRSAHLSQDEVTYALAIFAELKQLSAKTVLSHLKKPLRSVFKRASREVAEKRPFLQQAIEQIAE</sequence>
<dbReference type="RefSeq" id="WP_078483501.1">
    <property type="nucleotide sequence ID" value="NZ_MPRL01000025.1"/>
</dbReference>
<evidence type="ECO:0000313" key="2">
    <source>
        <dbReference type="Proteomes" id="UP000191110"/>
    </source>
</evidence>
<dbReference type="Proteomes" id="UP000191110">
    <property type="component" value="Unassembled WGS sequence"/>
</dbReference>
<name>A0A1T2L5W6_9GAMM</name>
<gene>
    <name evidence="1" type="ORF">BOW53_07660</name>
</gene>
<keyword evidence="2" id="KW-1185">Reference proteome</keyword>
<protein>
    <submittedName>
        <fullName evidence="1">Uncharacterized protein</fullName>
    </submittedName>
</protein>
<evidence type="ECO:0000313" key="1">
    <source>
        <dbReference type="EMBL" id="OOZ40442.1"/>
    </source>
</evidence>
<reference evidence="1 2" key="1">
    <citation type="submission" date="2016-11" db="EMBL/GenBank/DDBJ databases">
        <title>Mixed transmission modes and dynamic genome evolution in an obligate animal-bacterial symbiosis.</title>
        <authorList>
            <person name="Russell S.L."/>
            <person name="Corbett-Detig R.B."/>
            <person name="Cavanaugh C.M."/>
        </authorList>
    </citation>
    <scope>NUCLEOTIDE SEQUENCE [LARGE SCALE GENOMIC DNA]</scope>
    <source>
        <strain evidence="1">Sveles-Q1</strain>
    </source>
</reference>
<comment type="caution">
    <text evidence="1">The sequence shown here is derived from an EMBL/GenBank/DDBJ whole genome shotgun (WGS) entry which is preliminary data.</text>
</comment>